<proteinExistence type="predicted"/>
<comment type="caution">
    <text evidence="3">The sequence shown here is derived from an EMBL/GenBank/DDBJ whole genome shotgun (WGS) entry which is preliminary data.</text>
</comment>
<name>A0A938YJ63_9ACTN</name>
<dbReference type="Gene3D" id="2.60.120.200">
    <property type="match status" value="1"/>
</dbReference>
<keyword evidence="4" id="KW-1185">Reference proteome</keyword>
<dbReference type="GO" id="GO:0005975">
    <property type="term" value="P:carbohydrate metabolic process"/>
    <property type="evidence" value="ECO:0007669"/>
    <property type="project" value="InterPro"/>
</dbReference>
<dbReference type="SUPFAM" id="SSF49899">
    <property type="entry name" value="Concanavalin A-like lectins/glucanases"/>
    <property type="match status" value="1"/>
</dbReference>
<dbReference type="Pfam" id="PF00722">
    <property type="entry name" value="Glyco_hydro_16"/>
    <property type="match status" value="1"/>
</dbReference>
<organism evidence="3 4">
    <name type="scientific">Nakamurella flavida</name>
    <dbReference type="NCBI Taxonomy" id="363630"/>
    <lineage>
        <taxon>Bacteria</taxon>
        <taxon>Bacillati</taxon>
        <taxon>Actinomycetota</taxon>
        <taxon>Actinomycetes</taxon>
        <taxon>Nakamurellales</taxon>
        <taxon>Nakamurellaceae</taxon>
        <taxon>Nakamurella</taxon>
    </lineage>
</organism>
<gene>
    <name evidence="3" type="ORF">JL107_04560</name>
</gene>
<dbReference type="InterPro" id="IPR000757">
    <property type="entry name" value="Beta-glucanase-like"/>
</dbReference>
<evidence type="ECO:0000256" key="1">
    <source>
        <dbReference type="SAM" id="SignalP"/>
    </source>
</evidence>
<evidence type="ECO:0000259" key="2">
    <source>
        <dbReference type="PROSITE" id="PS51762"/>
    </source>
</evidence>
<evidence type="ECO:0000313" key="3">
    <source>
        <dbReference type="EMBL" id="MBM9475713.1"/>
    </source>
</evidence>
<dbReference type="InterPro" id="IPR013320">
    <property type="entry name" value="ConA-like_dom_sf"/>
</dbReference>
<dbReference type="PROSITE" id="PS51762">
    <property type="entry name" value="GH16_2"/>
    <property type="match status" value="1"/>
</dbReference>
<dbReference type="CDD" id="cd00413">
    <property type="entry name" value="Glyco_hydrolase_16"/>
    <property type="match status" value="1"/>
</dbReference>
<feature type="signal peptide" evidence="1">
    <location>
        <begin position="1"/>
        <end position="31"/>
    </location>
</feature>
<reference evidence="3" key="1">
    <citation type="submission" date="2021-01" db="EMBL/GenBank/DDBJ databases">
        <title>KCTC 19127 draft genome.</title>
        <authorList>
            <person name="An D."/>
        </authorList>
    </citation>
    <scope>NUCLEOTIDE SEQUENCE</scope>
    <source>
        <strain evidence="3">KCTC 19127</strain>
    </source>
</reference>
<dbReference type="GO" id="GO:0004553">
    <property type="term" value="F:hydrolase activity, hydrolyzing O-glycosyl compounds"/>
    <property type="evidence" value="ECO:0007669"/>
    <property type="project" value="InterPro"/>
</dbReference>
<dbReference type="EMBL" id="JAERWL010000005">
    <property type="protein sequence ID" value="MBM9475713.1"/>
    <property type="molecule type" value="Genomic_DNA"/>
</dbReference>
<feature type="domain" description="GH16" evidence="2">
    <location>
        <begin position="305"/>
        <end position="540"/>
    </location>
</feature>
<dbReference type="Proteomes" id="UP000663801">
    <property type="component" value="Unassembled WGS sequence"/>
</dbReference>
<keyword evidence="3" id="KW-0378">Hydrolase</keyword>
<sequence length="540" mass="56111">MSVLRSFSARGAGVILGVAVLALSGSTLASAQMPSPTPVLPALSAAPADTDADGAEAAAADAAAAGPSIELSSTSRDDTLSAAEVEKVAAQPHVSYTGSGLVAAVNGSTVTASVTLKASRTVDVSEIGICVRDSASGNRDFPKDQGGNLPITGRTILKTQTFQPGTYTYWGCAKVNGGWYNVGQAKAFTIKAGATTSTAHVSYSTRDLDASVNGSSVTAKVTIAATRSVTAGQAGICVKNAAGVNQDFVKDAGVTLGTGGRTFTKTKSYVPGTYTYWGCAMVNGGWYNIGEKKTFTVRAADGGRATAGGEDMPADAPGGWTRVFSEDFATAQDKGHFPGVYGAKWRSYHGFPDTSQKGDYDQGIISVHDGALDVNLGTGADGRPKGAAPIPLLDDSGKVTGQVYGRYTMRFKADNMPGYGMAGLLWPSSGTWADGEIDFPEGAFDGGIWAYTHCVGNPQKNCSYLETGVGWSGWHTATIEWMPGRINYILDGKVLQTVTKSVPTKAMQWVLQTGTMGDGPAKGTKGHLLIDWVTVERWNG</sequence>
<protein>
    <submittedName>
        <fullName evidence="3">Glycoside hydrolase family 16 protein</fullName>
    </submittedName>
</protein>
<feature type="chain" id="PRO_5037933711" evidence="1">
    <location>
        <begin position="32"/>
        <end position="540"/>
    </location>
</feature>
<accession>A0A938YJ63</accession>
<evidence type="ECO:0000313" key="4">
    <source>
        <dbReference type="Proteomes" id="UP000663801"/>
    </source>
</evidence>
<dbReference type="AlphaFoldDB" id="A0A938YJ63"/>
<dbReference type="RefSeq" id="WP_205255815.1">
    <property type="nucleotide sequence ID" value="NZ_BAAAPV010000002.1"/>
</dbReference>
<keyword evidence="1" id="KW-0732">Signal</keyword>